<protein>
    <submittedName>
        <fullName evidence="2">Uncharacterized protein</fullName>
    </submittedName>
</protein>
<name>A0A9W9KKG8_9EURO</name>
<gene>
    <name evidence="2" type="ORF">N7456_005681</name>
</gene>
<proteinExistence type="predicted"/>
<evidence type="ECO:0000256" key="1">
    <source>
        <dbReference type="SAM" id="Coils"/>
    </source>
</evidence>
<dbReference type="OrthoDB" id="3495704at2759"/>
<keyword evidence="3" id="KW-1185">Reference proteome</keyword>
<dbReference type="EMBL" id="JAPQKH010000003">
    <property type="protein sequence ID" value="KAJ5109006.1"/>
    <property type="molecule type" value="Genomic_DNA"/>
</dbReference>
<evidence type="ECO:0000313" key="2">
    <source>
        <dbReference type="EMBL" id="KAJ5109006.1"/>
    </source>
</evidence>
<keyword evidence="1" id="KW-0175">Coiled coil</keyword>
<reference evidence="2" key="2">
    <citation type="journal article" date="2023" name="IMA Fungus">
        <title>Comparative genomic study of the Penicillium genus elucidates a diverse pangenome and 15 lateral gene transfer events.</title>
        <authorList>
            <person name="Petersen C."/>
            <person name="Sorensen T."/>
            <person name="Nielsen M.R."/>
            <person name="Sondergaard T.E."/>
            <person name="Sorensen J.L."/>
            <person name="Fitzpatrick D.A."/>
            <person name="Frisvad J.C."/>
            <person name="Nielsen K.L."/>
        </authorList>
    </citation>
    <scope>NUCLEOTIDE SEQUENCE</scope>
    <source>
        <strain evidence="2">IBT 30069</strain>
    </source>
</reference>
<dbReference type="AlphaFoldDB" id="A0A9W9KKG8"/>
<reference evidence="2" key="1">
    <citation type="submission" date="2022-11" db="EMBL/GenBank/DDBJ databases">
        <authorList>
            <person name="Petersen C."/>
        </authorList>
    </citation>
    <scope>NUCLEOTIDE SEQUENCE</scope>
    <source>
        <strain evidence="2">IBT 30069</strain>
    </source>
</reference>
<evidence type="ECO:0000313" key="3">
    <source>
        <dbReference type="Proteomes" id="UP001149165"/>
    </source>
</evidence>
<dbReference type="Proteomes" id="UP001149165">
    <property type="component" value="Unassembled WGS sequence"/>
</dbReference>
<sequence>MHFFPFATPRKETECRESLTFKAELMDDQAEFETVTVDSVGDLLEWIEEDRETAWRMLTRTYNTLEQAYASKQAVEEENRQLRCAHQLLQAHYMSMPQDSIRSQLVSKLSAMEKEHQKLQHETTKLQDERQALINSWGIMAASAPAPAQPSHSVHSADIPDPPLFTNGATITFTDWKAAIIRKLEVNGDHYPTDLQKIWYVRSRCGTLPQLLIDRRSSSNPSFFQNAEGVLYFLGGIFISPDRYYMQRAASGYRG</sequence>
<organism evidence="2 3">
    <name type="scientific">Penicillium angulare</name>
    <dbReference type="NCBI Taxonomy" id="116970"/>
    <lineage>
        <taxon>Eukaryota</taxon>
        <taxon>Fungi</taxon>
        <taxon>Dikarya</taxon>
        <taxon>Ascomycota</taxon>
        <taxon>Pezizomycotina</taxon>
        <taxon>Eurotiomycetes</taxon>
        <taxon>Eurotiomycetidae</taxon>
        <taxon>Eurotiales</taxon>
        <taxon>Aspergillaceae</taxon>
        <taxon>Penicillium</taxon>
    </lineage>
</organism>
<accession>A0A9W9KKG8</accession>
<comment type="caution">
    <text evidence="2">The sequence shown here is derived from an EMBL/GenBank/DDBJ whole genome shotgun (WGS) entry which is preliminary data.</text>
</comment>
<feature type="coiled-coil region" evidence="1">
    <location>
        <begin position="65"/>
        <end position="136"/>
    </location>
</feature>